<dbReference type="PATRIC" id="fig|1234679.3.peg.1043"/>
<dbReference type="InterPro" id="IPR013215">
    <property type="entry name" value="Cbl-indep_Met_Synth_N"/>
</dbReference>
<dbReference type="KEGG" id="cml:BN424_1090"/>
<dbReference type="InterPro" id="IPR038071">
    <property type="entry name" value="UROD/MetE-like_sf"/>
</dbReference>
<dbReference type="GO" id="GO:0008270">
    <property type="term" value="F:zinc ion binding"/>
    <property type="evidence" value="ECO:0007669"/>
    <property type="project" value="InterPro"/>
</dbReference>
<name>K8E373_CARML</name>
<protein>
    <submittedName>
        <fullName evidence="2">5-methyltetrahydropteroyltriglutamate--homocysteine methyltransferase domain protein</fullName>
        <ecNumber evidence="2">2.1.1.14</ecNumber>
    </submittedName>
</protein>
<dbReference type="GO" id="GO:0003871">
    <property type="term" value="F:5-methyltetrahydropteroyltriglutamate-homocysteine S-methyltransferase activity"/>
    <property type="evidence" value="ECO:0007669"/>
    <property type="project" value="UniProtKB-EC"/>
</dbReference>
<dbReference type="STRING" id="1234679.BN424_1090"/>
<dbReference type="SUPFAM" id="SSF51726">
    <property type="entry name" value="UROD/MetE-like"/>
    <property type="match status" value="1"/>
</dbReference>
<dbReference type="AlphaFoldDB" id="K8E373"/>
<evidence type="ECO:0000313" key="2">
    <source>
        <dbReference type="EMBL" id="CCO10569.1"/>
    </source>
</evidence>
<dbReference type="GO" id="GO:0032259">
    <property type="term" value="P:methylation"/>
    <property type="evidence" value="ECO:0007669"/>
    <property type="project" value="UniProtKB-KW"/>
</dbReference>
<dbReference type="EMBL" id="HE999757">
    <property type="protein sequence ID" value="CCO10569.1"/>
    <property type="molecule type" value="Genomic_DNA"/>
</dbReference>
<dbReference type="Gene3D" id="3.20.20.210">
    <property type="match status" value="1"/>
</dbReference>
<keyword evidence="2" id="KW-0489">Methyltransferase</keyword>
<dbReference type="Pfam" id="PF08267">
    <property type="entry name" value="Meth_synt_1"/>
    <property type="match status" value="1"/>
</dbReference>
<dbReference type="Proteomes" id="UP000000212">
    <property type="component" value="Chromosome"/>
</dbReference>
<dbReference type="GO" id="GO:0008652">
    <property type="term" value="P:amino acid biosynthetic process"/>
    <property type="evidence" value="ECO:0007669"/>
    <property type="project" value="InterPro"/>
</dbReference>
<reference evidence="3" key="1">
    <citation type="journal article" date="2013" name="Genome Announc.">
        <title>Complete Chromosome Sequence of Carnobacterium maltaromaticum LMA 28.</title>
        <authorList>
            <person name="Cailliez-Grimal C."/>
            <person name="Chaillou S."/>
            <person name="Anba-Mondoloni J."/>
            <person name="Loux V."/>
            <person name="Afzal M.I."/>
            <person name="Rahman A."/>
            <person name="Kergourlay G."/>
            <person name="Champomier-Verges M.C."/>
            <person name="Zagorec M."/>
            <person name="Dalgaard P."/>
            <person name="Leisner J.J."/>
            <person name="Prevost H."/>
            <person name="Revol-Junelles A.M."/>
            <person name="Borges F."/>
        </authorList>
    </citation>
    <scope>NUCLEOTIDE SEQUENCE</scope>
    <source>
        <strain evidence="3">LMA28</strain>
    </source>
</reference>
<keyword evidence="3" id="KW-1185">Reference proteome</keyword>
<organism evidence="2 3">
    <name type="scientific">Carnobacterium maltaromaticum LMA28</name>
    <dbReference type="NCBI Taxonomy" id="1234679"/>
    <lineage>
        <taxon>Bacteria</taxon>
        <taxon>Bacillati</taxon>
        <taxon>Bacillota</taxon>
        <taxon>Bacilli</taxon>
        <taxon>Lactobacillales</taxon>
        <taxon>Carnobacteriaceae</taxon>
        <taxon>Carnobacterium</taxon>
    </lineage>
</organism>
<evidence type="ECO:0000313" key="3">
    <source>
        <dbReference type="Proteomes" id="UP000000212"/>
    </source>
</evidence>
<dbReference type="eggNOG" id="COG0620">
    <property type="taxonomic scope" value="Bacteria"/>
</dbReference>
<sequence>MTKVKSSNLGYPRLGEKREWKRALEKFWNGQLTEAELVATTKKFV</sequence>
<accession>K8E373</accession>
<dbReference type="EC" id="2.1.1.14" evidence="2"/>
<keyword evidence="2" id="KW-0808">Transferase</keyword>
<feature type="domain" description="Cobalamin-independent methionine synthase MetE N-terminal" evidence="1">
    <location>
        <begin position="6"/>
        <end position="43"/>
    </location>
</feature>
<evidence type="ECO:0000259" key="1">
    <source>
        <dbReference type="Pfam" id="PF08267"/>
    </source>
</evidence>
<gene>
    <name evidence="2" type="primary">metE</name>
    <name evidence="2" type="ORF">BN424_1090</name>
</gene>
<proteinExistence type="predicted"/>
<dbReference type="HOGENOM" id="CLU_3197584_0_0_9"/>